<dbReference type="EMBL" id="JGDB01000296">
    <property type="protein sequence ID" value="EXY88140.1"/>
    <property type="molecule type" value="Genomic_DNA"/>
</dbReference>
<dbReference type="SMART" id="SM00382">
    <property type="entry name" value="AAA"/>
    <property type="match status" value="1"/>
</dbReference>
<dbReference type="Proteomes" id="UP000020773">
    <property type="component" value="Unassembled WGS sequence"/>
</dbReference>
<evidence type="ECO:0000256" key="4">
    <source>
        <dbReference type="ARBA" id="ARBA00040480"/>
    </source>
</evidence>
<reference evidence="6 7" key="1">
    <citation type="submission" date="2014-02" db="EMBL/GenBank/DDBJ databases">
        <authorList>
            <person name="Sears C."/>
            <person name="Carroll K."/>
            <person name="Sack B.R."/>
            <person name="Qadri F."/>
            <person name="Myers L.L."/>
            <person name="Chung G.-T."/>
            <person name="Escheverria P."/>
            <person name="Fraser C.M."/>
            <person name="Sadzewicz L."/>
            <person name="Shefchek K.A."/>
            <person name="Tallon L."/>
            <person name="Das S.P."/>
            <person name="Daugherty S."/>
            <person name="Mongodin E.F."/>
        </authorList>
    </citation>
    <scope>NUCLEOTIDE SEQUENCE [LARGE SCALE GENOMIC DNA]</scope>
    <source>
        <strain evidence="7">3998T(B)3</strain>
    </source>
</reference>
<feature type="domain" description="AAA+ ATPase" evidence="5">
    <location>
        <begin position="272"/>
        <end position="406"/>
    </location>
</feature>
<evidence type="ECO:0000313" key="7">
    <source>
        <dbReference type="Proteomes" id="UP000020773"/>
    </source>
</evidence>
<dbReference type="InterPro" id="IPR052381">
    <property type="entry name" value="AAA_domain_protein"/>
</dbReference>
<dbReference type="CDD" id="cd19507">
    <property type="entry name" value="RecA-like_Ycf46-like"/>
    <property type="match status" value="1"/>
</dbReference>
<dbReference type="RefSeq" id="WP_004312498.1">
    <property type="nucleotide sequence ID" value="NZ_JGDB01000296.1"/>
</dbReference>
<evidence type="ECO:0000256" key="2">
    <source>
        <dbReference type="ARBA" id="ARBA00022840"/>
    </source>
</evidence>
<dbReference type="GO" id="GO:0005524">
    <property type="term" value="F:ATP binding"/>
    <property type="evidence" value="ECO:0007669"/>
    <property type="project" value="UniProtKB-KW"/>
</dbReference>
<dbReference type="SUPFAM" id="SSF52540">
    <property type="entry name" value="P-loop containing nucleoside triphosphate hydrolases"/>
    <property type="match status" value="1"/>
</dbReference>
<dbReference type="InterPro" id="IPR027417">
    <property type="entry name" value="P-loop_NTPase"/>
</dbReference>
<evidence type="ECO:0000256" key="1">
    <source>
        <dbReference type="ARBA" id="ARBA00022741"/>
    </source>
</evidence>
<gene>
    <name evidence="6" type="ORF">M125_5224</name>
</gene>
<proteinExistence type="inferred from homology"/>
<comment type="caution">
    <text evidence="6">The sequence shown here is derived from an EMBL/GenBank/DDBJ whole genome shotgun (WGS) entry which is preliminary data.</text>
</comment>
<dbReference type="Pfam" id="PF00004">
    <property type="entry name" value="AAA"/>
    <property type="match status" value="1"/>
</dbReference>
<dbReference type="GO" id="GO:0016887">
    <property type="term" value="F:ATP hydrolysis activity"/>
    <property type="evidence" value="ECO:0007669"/>
    <property type="project" value="InterPro"/>
</dbReference>
<dbReference type="AlphaFoldDB" id="A0A015X6E2"/>
<keyword evidence="2" id="KW-0067">ATP-binding</keyword>
<name>A0A015X6E2_BACFG</name>
<organism evidence="6 7">
    <name type="scientific">Bacteroides fragilis str. 3998T(B)3</name>
    <dbReference type="NCBI Taxonomy" id="1339316"/>
    <lineage>
        <taxon>Bacteria</taxon>
        <taxon>Pseudomonadati</taxon>
        <taxon>Bacteroidota</taxon>
        <taxon>Bacteroidia</taxon>
        <taxon>Bacteroidales</taxon>
        <taxon>Bacteroidaceae</taxon>
        <taxon>Bacteroides</taxon>
    </lineage>
</organism>
<comment type="similarity">
    <text evidence="3">Belongs to the AAA ATPase family. Highly divergent.</text>
</comment>
<dbReference type="PATRIC" id="fig|1339316.3.peg.4962"/>
<dbReference type="PANTHER" id="PTHR42960">
    <property type="entry name" value="YCF46 PROTEIN"/>
    <property type="match status" value="1"/>
</dbReference>
<dbReference type="InterPro" id="IPR003959">
    <property type="entry name" value="ATPase_AAA_core"/>
</dbReference>
<dbReference type="Gene3D" id="1.10.8.60">
    <property type="match status" value="1"/>
</dbReference>
<dbReference type="InterPro" id="IPR003593">
    <property type="entry name" value="AAA+_ATPase"/>
</dbReference>
<sequence length="531" mass="60849">MEETFREIKDMLSAGFPLLYLVTSEYSRITQKLRKIAFEGDYAFHTWDCVDFLRTHNKNLNNRLEDIVLHPEYESTQDCETLLEYLHKGIGKSEDYSKEIFLIEDFHKYFDREKVIVSLRKLSNEMKMLNKHIIFLSPSYQLPDEIEKYVTVISVPLPDRKDLDRRFKSIYPNPVDEDLKKYILDAALGLTDTEAELAFRLANQVVGLNNKDAVQIIANEKEQIIKKSGILDYIQVNLDMKNNVGGLDNLKLWLKQRSKSFERKARDFGLQEPKGIMLLGVPGCGKSLTAKCVATEWKQPLLRLDIGKVFQAEVGSSENNIRQAIATAEAVAPCVLWIDEIEKGLNVGGERDGGTNSRVFSTILTWMQEKTKPVFVVATANDISQLPPEFLRKGRFDEIFFVDLPTKEERKEILRIHLSKNNQTSIHELDCLADATRLFNGAEIEEVVKESMFLAYIDNPTNPVINTRHLEIACSQIIPLAKTMSEKIRGLRSWADDRARRASGIVNQELLPEVQESIKKTKREKDEDTFG</sequence>
<evidence type="ECO:0000259" key="5">
    <source>
        <dbReference type="SMART" id="SM00382"/>
    </source>
</evidence>
<evidence type="ECO:0000313" key="6">
    <source>
        <dbReference type="EMBL" id="EXY88140.1"/>
    </source>
</evidence>
<keyword evidence="1" id="KW-0547">Nucleotide-binding</keyword>
<accession>A0A015X6E2</accession>
<evidence type="ECO:0000256" key="3">
    <source>
        <dbReference type="ARBA" id="ARBA00038088"/>
    </source>
</evidence>
<protein>
    <recommendedName>
        <fullName evidence="4">Uncharacterized AAA domain-containing protein ycf46</fullName>
    </recommendedName>
</protein>
<dbReference type="Gene3D" id="3.40.50.300">
    <property type="entry name" value="P-loop containing nucleotide triphosphate hydrolases"/>
    <property type="match status" value="1"/>
</dbReference>
<dbReference type="PANTHER" id="PTHR42960:SF1">
    <property type="entry name" value="YCF46 PROTEIN"/>
    <property type="match status" value="1"/>
</dbReference>